<comment type="caution">
    <text evidence="2">The sequence shown here is derived from an EMBL/GenBank/DDBJ whole genome shotgun (WGS) entry which is preliminary data.</text>
</comment>
<reference evidence="2 3" key="1">
    <citation type="submission" date="2016-05" db="EMBL/GenBank/DDBJ databases">
        <title>Bacillus thuringiensis and Bacillus weihenstephanensis as novel biocontrol agents of wilt causing Verticillium species.</title>
        <authorList>
            <person name="Hollensteiner J."/>
            <person name="Wemheuer F."/>
            <person name="Harting R."/>
            <person name="Kolarzyk A."/>
            <person name="Diaz-Valerio S."/>
            <person name="Poehlein A."/>
            <person name="Brzuszkiewicz E."/>
            <person name="Nesemann K."/>
            <person name="Braus-Stromeyer S."/>
            <person name="Braus G."/>
            <person name="Daniel R."/>
            <person name="Liesegang H."/>
        </authorList>
    </citation>
    <scope>NUCLEOTIDE SEQUENCE [LARGE SCALE GENOMIC DNA]</scope>
    <source>
        <strain evidence="2 3">GOE8</strain>
    </source>
</reference>
<evidence type="ECO:0000313" key="2">
    <source>
        <dbReference type="EMBL" id="OFD68852.1"/>
    </source>
</evidence>
<organism evidence="2 3">
    <name type="scientific">Bacillus mycoides</name>
    <dbReference type="NCBI Taxonomy" id="1405"/>
    <lineage>
        <taxon>Bacteria</taxon>
        <taxon>Bacillati</taxon>
        <taxon>Bacillota</taxon>
        <taxon>Bacilli</taxon>
        <taxon>Bacillales</taxon>
        <taxon>Bacillaceae</taxon>
        <taxon>Bacillus</taxon>
        <taxon>Bacillus cereus group</taxon>
    </lineage>
</organism>
<sequence length="58" mass="6768">MNQSTISKEIDVDKRFQPLNGKQTNSKEKDKEPEPGNIEQSKATKKSSRKRETMEMER</sequence>
<dbReference type="EMBL" id="LXLT01000146">
    <property type="protein sequence ID" value="OFD68852.1"/>
    <property type="molecule type" value="Genomic_DNA"/>
</dbReference>
<evidence type="ECO:0000256" key="1">
    <source>
        <dbReference type="SAM" id="MobiDB-lite"/>
    </source>
</evidence>
<dbReference type="PATRIC" id="fig|86662.25.peg.6155"/>
<gene>
    <name evidence="2" type="ORF">BWGOE8_59410</name>
</gene>
<dbReference type="AlphaFoldDB" id="A0A1E8AXV0"/>
<feature type="region of interest" description="Disordered" evidence="1">
    <location>
        <begin position="1"/>
        <end position="58"/>
    </location>
</feature>
<protein>
    <submittedName>
        <fullName evidence="2">Uncharacterized protein</fullName>
    </submittedName>
</protein>
<proteinExistence type="predicted"/>
<name>A0A1E8AXV0_BACMY</name>
<feature type="compositionally biased region" description="Basic and acidic residues" evidence="1">
    <location>
        <begin position="25"/>
        <end position="34"/>
    </location>
</feature>
<dbReference type="Proteomes" id="UP000175706">
    <property type="component" value="Unassembled WGS sequence"/>
</dbReference>
<evidence type="ECO:0000313" key="3">
    <source>
        <dbReference type="Proteomes" id="UP000175706"/>
    </source>
</evidence>
<accession>A0A1E8AXV0</accession>